<evidence type="ECO:0000313" key="4">
    <source>
        <dbReference type="EMBL" id="RHK27317.1"/>
    </source>
</evidence>
<dbReference type="SUPFAM" id="SSF160424">
    <property type="entry name" value="BH3703-like"/>
    <property type="match status" value="1"/>
</dbReference>
<dbReference type="AlphaFoldDB" id="A0A1E7Y1I6"/>
<dbReference type="EMBL" id="QRNG01000001">
    <property type="protein sequence ID" value="RHK27317.1"/>
    <property type="molecule type" value="Genomic_DNA"/>
</dbReference>
<reference evidence="1 5" key="2">
    <citation type="submission" date="2016-07" db="EMBL/GenBank/DDBJ databases">
        <title>Draft Genome Sequence of Bifidobacterium adolescentis strain Km 4.</title>
        <authorList>
            <person name="Danilenko V.N."/>
        </authorList>
    </citation>
    <scope>NUCLEOTIDE SEQUENCE [LARGE SCALE GENOMIC DNA]</scope>
    <source>
        <strain evidence="1 5">Km 4</strain>
    </source>
</reference>
<dbReference type="Pfam" id="PF04634">
    <property type="entry name" value="YezG-like"/>
    <property type="match status" value="1"/>
</dbReference>
<evidence type="ECO:0000313" key="7">
    <source>
        <dbReference type="Proteomes" id="UP000284589"/>
    </source>
</evidence>
<evidence type="ECO:0000313" key="1">
    <source>
        <dbReference type="EMBL" id="OFA35758.1"/>
    </source>
</evidence>
<name>A0A1E7Y1I6_BIFAD</name>
<reference evidence="2 6" key="1">
    <citation type="journal article" date="2016" name="Sci. Rep.">
        <title>Evaluation of genetic diversity among strains of the human gut commensal Bifidobacterium adolescentis.</title>
        <authorList>
            <person name="Duranti S."/>
            <person name="Milani C."/>
            <person name="Lugli G.A."/>
            <person name="Mancabelli L."/>
            <person name="Turroni F."/>
            <person name="Ferrario C."/>
            <person name="Mangifesta M."/>
            <person name="Viappiani A."/>
            <person name="Sanchez B."/>
            <person name="Margolles A."/>
            <person name="van Sinderen D."/>
            <person name="Ventura M."/>
        </authorList>
    </citation>
    <scope>NUCLEOTIDE SEQUENCE [LARGE SCALE GENOMIC DNA]</scope>
    <source>
        <strain evidence="2 6">AL46-7</strain>
    </source>
</reference>
<dbReference type="Gene3D" id="3.30.500.20">
    <property type="entry name" value="BH3703-like domains"/>
    <property type="match status" value="1"/>
</dbReference>
<dbReference type="EMBL" id="MAXD01000001">
    <property type="protein sequence ID" value="OFA35758.1"/>
    <property type="molecule type" value="Genomic_DNA"/>
</dbReference>
<dbReference type="InterPro" id="IPR006728">
    <property type="entry name" value="YezG-like"/>
</dbReference>
<evidence type="ECO:0000313" key="8">
    <source>
        <dbReference type="Proteomes" id="UP000285262"/>
    </source>
</evidence>
<dbReference type="Proteomes" id="UP000284589">
    <property type="component" value="Unassembled WGS sequence"/>
</dbReference>
<evidence type="ECO:0000313" key="2">
    <source>
        <dbReference type="EMBL" id="OSH01517.1"/>
    </source>
</evidence>
<proteinExistence type="predicted"/>
<accession>A0A1E7Y1I6</accession>
<evidence type="ECO:0000313" key="6">
    <source>
        <dbReference type="Proteomes" id="UP000193208"/>
    </source>
</evidence>
<protein>
    <submittedName>
        <fullName evidence="3">DUF600 family protein</fullName>
    </submittedName>
</protein>
<organism evidence="1 5">
    <name type="scientific">Bifidobacterium adolescentis</name>
    <dbReference type="NCBI Taxonomy" id="1680"/>
    <lineage>
        <taxon>Bacteria</taxon>
        <taxon>Bacillati</taxon>
        <taxon>Actinomycetota</taxon>
        <taxon>Actinomycetes</taxon>
        <taxon>Bifidobacteriales</taxon>
        <taxon>Bifidobacteriaceae</taxon>
        <taxon>Bifidobacterium</taxon>
    </lineage>
</organism>
<dbReference type="Proteomes" id="UP000193208">
    <property type="component" value="Unassembled WGS sequence"/>
</dbReference>
<comment type="caution">
    <text evidence="1">The sequence shown here is derived from an EMBL/GenBank/DDBJ whole genome shotgun (WGS) entry which is preliminary data.</text>
</comment>
<reference evidence="7 8" key="3">
    <citation type="submission" date="2018-08" db="EMBL/GenBank/DDBJ databases">
        <title>A genome reference for cultivated species of the human gut microbiota.</title>
        <authorList>
            <person name="Zou Y."/>
            <person name="Xue W."/>
            <person name="Luo G."/>
        </authorList>
    </citation>
    <scope>NUCLEOTIDE SEQUENCE [LARGE SCALE GENOMIC DNA]</scope>
    <source>
        <strain evidence="4 8">AF45-19</strain>
        <strain evidence="3 7">AM12-20</strain>
    </source>
</reference>
<dbReference type="RefSeq" id="WP_070122175.1">
    <property type="nucleotide sequence ID" value="NZ_JAJEPP010000003.1"/>
</dbReference>
<dbReference type="EMBL" id="QRLP01000001">
    <property type="protein sequence ID" value="RHJ20241.1"/>
    <property type="molecule type" value="Genomic_DNA"/>
</dbReference>
<dbReference type="EMBL" id="LNKI01000001">
    <property type="protein sequence ID" value="OSH01517.1"/>
    <property type="molecule type" value="Genomic_DNA"/>
</dbReference>
<sequence>MNDIEMVQGIFPIIAQRLPKNWQRMVFRASYGEDAYSMEYYVRKSNGVFIQCFEMPGVKEDNLLSDFVTMDKMIEGYRRSLDKKDLWWRMTLAVNADGTFKVDYDYDQIEEADDTWEARYLK</sequence>
<dbReference type="Proteomes" id="UP000285262">
    <property type="component" value="Unassembled WGS sequence"/>
</dbReference>
<evidence type="ECO:0000313" key="3">
    <source>
        <dbReference type="EMBL" id="RHJ20241.1"/>
    </source>
</evidence>
<dbReference type="InterPro" id="IPR036170">
    <property type="entry name" value="YezG-like_sf"/>
</dbReference>
<dbReference type="OrthoDB" id="1821787at2"/>
<evidence type="ECO:0000313" key="5">
    <source>
        <dbReference type="Proteomes" id="UP000175684"/>
    </source>
</evidence>
<dbReference type="Proteomes" id="UP000175684">
    <property type="component" value="Unassembled WGS sequence"/>
</dbReference>
<gene>
    <name evidence="2" type="ORF">AL0467_0578</name>
    <name evidence="1" type="ORF">BBK15_00110</name>
    <name evidence="4" type="ORF">DW072_00930</name>
    <name evidence="3" type="ORF">DW139_02555</name>
</gene>